<dbReference type="Pfam" id="PF13749">
    <property type="entry name" value="HATPase_c_4"/>
    <property type="match status" value="1"/>
</dbReference>
<dbReference type="InterPro" id="IPR007421">
    <property type="entry name" value="Schlafen_AlbA_2_dom"/>
</dbReference>
<name>A0A1H6WU96_9GAMM</name>
<proteinExistence type="predicted"/>
<dbReference type="InterPro" id="IPR038461">
    <property type="entry name" value="Schlafen_AlbA_2_dom_sf"/>
</dbReference>
<dbReference type="PANTHER" id="PTHR30595">
    <property type="entry name" value="GLPR-RELATED TRANSCRIPTIONAL REPRESSOR"/>
    <property type="match status" value="1"/>
</dbReference>
<gene>
    <name evidence="2" type="ORF">SAMN04244579_03452</name>
</gene>
<dbReference type="Gene3D" id="3.30.950.30">
    <property type="entry name" value="Schlafen, AAA domain"/>
    <property type="match status" value="1"/>
</dbReference>
<evidence type="ECO:0000313" key="3">
    <source>
        <dbReference type="Proteomes" id="UP000199005"/>
    </source>
</evidence>
<dbReference type="Gene3D" id="3.30.565.60">
    <property type="match status" value="1"/>
</dbReference>
<evidence type="ECO:0000259" key="1">
    <source>
        <dbReference type="Pfam" id="PF04326"/>
    </source>
</evidence>
<dbReference type="Proteomes" id="UP000199005">
    <property type="component" value="Unassembled WGS sequence"/>
</dbReference>
<dbReference type="EMBL" id="FNYO01000049">
    <property type="protein sequence ID" value="SEJ19456.1"/>
    <property type="molecule type" value="Genomic_DNA"/>
</dbReference>
<dbReference type="RefSeq" id="WP_090901521.1">
    <property type="nucleotide sequence ID" value="NZ_FNYO01000049.1"/>
</dbReference>
<dbReference type="PANTHER" id="PTHR30595:SF6">
    <property type="entry name" value="SCHLAFEN ALBA-2 DOMAIN-CONTAINING PROTEIN"/>
    <property type="match status" value="1"/>
</dbReference>
<dbReference type="STRING" id="170623.SAMN04244579_03452"/>
<dbReference type="Pfam" id="PF04326">
    <property type="entry name" value="SLFN_AlbA_2"/>
    <property type="match status" value="1"/>
</dbReference>
<reference evidence="2 3" key="1">
    <citation type="submission" date="2016-10" db="EMBL/GenBank/DDBJ databases">
        <authorList>
            <person name="de Groot N.N."/>
        </authorList>
    </citation>
    <scope>NUCLEOTIDE SEQUENCE [LARGE SCALE GENOMIC DNA]</scope>
    <source>
        <strain evidence="2 3">DSM 1041</strain>
    </source>
</reference>
<feature type="domain" description="Schlafen AlbA-2" evidence="1">
    <location>
        <begin position="19"/>
        <end position="145"/>
    </location>
</feature>
<accession>A0A1H6WU96</accession>
<protein>
    <submittedName>
        <fullName evidence="2">Predicted transcriptional regulator, contains HTH domain</fullName>
    </submittedName>
</protein>
<sequence length="424" mass="48160">MIKNTELVRELIYQIRLGEDSAYEFKALTIHDNKVTRPHRDSVADELAAFANGSGGVLLLGVNDKTRDVEGIECEQLDTVELWLTNMASQAIDPPLPIETRRVEIPDRQGNLRPLVWVRVAKSLFVHRSPHGYFHRVGSSKREMSPELLARLFQQRSMVRLIRFDEQLVPNAGPDDIDPALKARFLRGDLPEALQLKKLYLLLEDENRQPRLTVTSVLLLTRRPADFLSSAYVQCVAYSGRERNAEYQLDAQDCDGPVDEQIRQAFAFVRRNMRVEAVKRPGRIDIPQYDLGAVYEALVNAVAHRDYAMHGARIRVHLFADRLEISTPGGLPNSLTVESMDANSISRNETLVNLLSRYYPADPVTRRQNLIERRGEGVPTILAASERLSLRRPLFEQIDHTELKLTIYAASRESNGLVAQFDDE</sequence>
<organism evidence="2 3">
    <name type="scientific">Azotobacter beijerinckii</name>
    <dbReference type="NCBI Taxonomy" id="170623"/>
    <lineage>
        <taxon>Bacteria</taxon>
        <taxon>Pseudomonadati</taxon>
        <taxon>Pseudomonadota</taxon>
        <taxon>Gammaproteobacteria</taxon>
        <taxon>Pseudomonadales</taxon>
        <taxon>Pseudomonadaceae</taxon>
        <taxon>Azotobacter</taxon>
    </lineage>
</organism>
<dbReference type="AlphaFoldDB" id="A0A1H6WU96"/>
<evidence type="ECO:0000313" key="2">
    <source>
        <dbReference type="EMBL" id="SEJ19456.1"/>
    </source>
</evidence>
<dbReference type="InterPro" id="IPR038475">
    <property type="entry name" value="RecG_C_sf"/>
</dbReference>